<evidence type="ECO:0000256" key="2">
    <source>
        <dbReference type="ARBA" id="ARBA00007886"/>
    </source>
</evidence>
<reference evidence="10 11" key="1">
    <citation type="submission" date="2020-08" db="EMBL/GenBank/DDBJ databases">
        <title>Cohnella phylogeny.</title>
        <authorList>
            <person name="Dunlap C."/>
        </authorList>
    </citation>
    <scope>NUCLEOTIDE SEQUENCE [LARGE SCALE GENOMIC DNA]</scope>
    <source>
        <strain evidence="10 11">CBP 2801</strain>
    </source>
</reference>
<dbReference type="InterPro" id="IPR057336">
    <property type="entry name" value="GerAC_N"/>
</dbReference>
<organism evidence="10 11">
    <name type="scientific">Cohnella zeiphila</name>
    <dbReference type="NCBI Taxonomy" id="2761120"/>
    <lineage>
        <taxon>Bacteria</taxon>
        <taxon>Bacillati</taxon>
        <taxon>Bacillota</taxon>
        <taxon>Bacilli</taxon>
        <taxon>Bacillales</taxon>
        <taxon>Paenibacillaceae</taxon>
        <taxon>Cohnella</taxon>
    </lineage>
</organism>
<comment type="subcellular location">
    <subcellularLocation>
        <location evidence="1">Membrane</location>
        <topology evidence="1">Lipid-anchor</topology>
    </subcellularLocation>
</comment>
<dbReference type="Proteomes" id="UP000564644">
    <property type="component" value="Unassembled WGS sequence"/>
</dbReference>
<dbReference type="RefSeq" id="WP_185131222.1">
    <property type="nucleotide sequence ID" value="NZ_JACJVO010000028.1"/>
</dbReference>
<dbReference type="PANTHER" id="PTHR35789">
    <property type="entry name" value="SPORE GERMINATION PROTEIN B3"/>
    <property type="match status" value="1"/>
</dbReference>
<gene>
    <name evidence="10" type="ORF">H7C18_21760</name>
</gene>
<accession>A0A7X0SPD3</accession>
<dbReference type="Pfam" id="PF05504">
    <property type="entry name" value="Spore_GerAC"/>
    <property type="match status" value="1"/>
</dbReference>
<dbReference type="Gene3D" id="3.30.300.210">
    <property type="entry name" value="Nutrient germinant receptor protein C, domain 3"/>
    <property type="match status" value="1"/>
</dbReference>
<dbReference type="AlphaFoldDB" id="A0A7X0SPD3"/>
<comment type="caution">
    <text evidence="10">The sequence shown here is derived from an EMBL/GenBank/DDBJ whole genome shotgun (WGS) entry which is preliminary data.</text>
</comment>
<feature type="domain" description="Spore germination GerAC-like C-terminal" evidence="8">
    <location>
        <begin position="220"/>
        <end position="381"/>
    </location>
</feature>
<dbReference type="Pfam" id="PF25198">
    <property type="entry name" value="Spore_GerAC_N"/>
    <property type="match status" value="1"/>
</dbReference>
<sequence>MIRDRLRRTGFALLIVAMLPLLSGCWSKMEINNRSFITGVFIDADGAGGVEMTVLAPLPNRLGVTGGPTQNAASKGQPFAAVTKSAQTLQEAFKRIQTDLSRKMTFGQTRVVVVGRKYAESGIRELLEWGTRFPSFPLKCFVFVAPGEAKDIIKLTPVFEQVPSEVLREFANRHTLFNTRFKDVLVAATAKQGSVATMLTVGQAPMVSENNRMSTWIGTDGAALFQGHRLVGELNRREAMAIAWVKGSLQSPSYVVSSGEKGNVAVTLRHLKSRIRPFVRGGDVVMRVSLSAKASLDEVNGTQELDMPSDYHLLERRLAEEVESDLRSALRKSQSVRADVLQTGSRLEWRYPRIWNRLEGRWPDAYRDDIRFEIAANIQIMKYNDETKPLFEDK</sequence>
<name>A0A7X0SPD3_9BACL</name>
<keyword evidence="6" id="KW-0564">Palmitate</keyword>
<evidence type="ECO:0000256" key="5">
    <source>
        <dbReference type="ARBA" id="ARBA00023136"/>
    </source>
</evidence>
<protein>
    <submittedName>
        <fullName evidence="10">Ger(X)C family spore germination protein</fullName>
    </submittedName>
</protein>
<evidence type="ECO:0000256" key="7">
    <source>
        <dbReference type="ARBA" id="ARBA00023288"/>
    </source>
</evidence>
<keyword evidence="4" id="KW-0732">Signal</keyword>
<evidence type="ECO:0000259" key="8">
    <source>
        <dbReference type="Pfam" id="PF05504"/>
    </source>
</evidence>
<evidence type="ECO:0000256" key="4">
    <source>
        <dbReference type="ARBA" id="ARBA00022729"/>
    </source>
</evidence>
<proteinExistence type="inferred from homology"/>
<dbReference type="InterPro" id="IPR046953">
    <property type="entry name" value="Spore_GerAC-like_C"/>
</dbReference>
<dbReference type="EMBL" id="JACJVO010000028">
    <property type="protein sequence ID" value="MBB6733556.1"/>
    <property type="molecule type" value="Genomic_DNA"/>
</dbReference>
<dbReference type="GO" id="GO:0016020">
    <property type="term" value="C:membrane"/>
    <property type="evidence" value="ECO:0007669"/>
    <property type="project" value="UniProtKB-SubCell"/>
</dbReference>
<keyword evidence="3" id="KW-0309">Germination</keyword>
<keyword evidence="11" id="KW-1185">Reference proteome</keyword>
<keyword evidence="7" id="KW-0449">Lipoprotein</keyword>
<dbReference type="NCBIfam" id="TIGR02887">
    <property type="entry name" value="spore_ger_x_C"/>
    <property type="match status" value="1"/>
</dbReference>
<dbReference type="PANTHER" id="PTHR35789:SF1">
    <property type="entry name" value="SPORE GERMINATION PROTEIN B3"/>
    <property type="match status" value="1"/>
</dbReference>
<dbReference type="InterPro" id="IPR038501">
    <property type="entry name" value="Spore_GerAC_C_sf"/>
</dbReference>
<dbReference type="InterPro" id="IPR008844">
    <property type="entry name" value="Spore_GerAC-like"/>
</dbReference>
<dbReference type="PROSITE" id="PS51257">
    <property type="entry name" value="PROKAR_LIPOPROTEIN"/>
    <property type="match status" value="1"/>
</dbReference>
<evidence type="ECO:0000259" key="9">
    <source>
        <dbReference type="Pfam" id="PF25198"/>
    </source>
</evidence>
<feature type="domain" description="Spore germination protein N-terminal" evidence="9">
    <location>
        <begin position="28"/>
        <end position="196"/>
    </location>
</feature>
<evidence type="ECO:0000256" key="1">
    <source>
        <dbReference type="ARBA" id="ARBA00004635"/>
    </source>
</evidence>
<comment type="similarity">
    <text evidence="2">Belongs to the GerABKC lipoprotein family.</text>
</comment>
<evidence type="ECO:0000256" key="3">
    <source>
        <dbReference type="ARBA" id="ARBA00022544"/>
    </source>
</evidence>
<keyword evidence="5" id="KW-0472">Membrane</keyword>
<dbReference type="GO" id="GO:0009847">
    <property type="term" value="P:spore germination"/>
    <property type="evidence" value="ECO:0007669"/>
    <property type="project" value="InterPro"/>
</dbReference>
<evidence type="ECO:0000313" key="10">
    <source>
        <dbReference type="EMBL" id="MBB6733556.1"/>
    </source>
</evidence>
<evidence type="ECO:0000256" key="6">
    <source>
        <dbReference type="ARBA" id="ARBA00023139"/>
    </source>
</evidence>
<evidence type="ECO:0000313" key="11">
    <source>
        <dbReference type="Proteomes" id="UP000564644"/>
    </source>
</evidence>